<dbReference type="PANTHER" id="PTHR30514">
    <property type="entry name" value="GLUCOKINASE"/>
    <property type="match status" value="1"/>
</dbReference>
<dbReference type="InterPro" id="IPR000281">
    <property type="entry name" value="HTH_RpiR"/>
</dbReference>
<evidence type="ECO:0000313" key="7">
    <source>
        <dbReference type="Proteomes" id="UP001199355"/>
    </source>
</evidence>
<feature type="domain" description="HTH rpiR-type" evidence="4">
    <location>
        <begin position="2"/>
        <end position="78"/>
    </location>
</feature>
<reference evidence="6 7" key="1">
    <citation type="submission" date="2021-10" db="EMBL/GenBank/DDBJ databases">
        <title>Anaerobic single-cell dispensing facilitates the cultivation of human gut bacteria.</title>
        <authorList>
            <person name="Afrizal A."/>
        </authorList>
    </citation>
    <scope>NUCLEOTIDE SEQUENCE [LARGE SCALE GENOMIC DNA]</scope>
    <source>
        <strain evidence="6 7">CLA-AA-H244</strain>
    </source>
</reference>
<evidence type="ECO:0000256" key="3">
    <source>
        <dbReference type="ARBA" id="ARBA00023163"/>
    </source>
</evidence>
<dbReference type="CDD" id="cd05013">
    <property type="entry name" value="SIS_RpiR"/>
    <property type="match status" value="1"/>
</dbReference>
<name>A0AAE3AW79_9FIRM</name>
<dbReference type="Gene3D" id="3.40.50.10490">
    <property type="entry name" value="Glucose-6-phosphate isomerase like protein, domain 1"/>
    <property type="match status" value="1"/>
</dbReference>
<dbReference type="GO" id="GO:0003700">
    <property type="term" value="F:DNA-binding transcription factor activity"/>
    <property type="evidence" value="ECO:0007669"/>
    <property type="project" value="InterPro"/>
</dbReference>
<dbReference type="Pfam" id="PF01380">
    <property type="entry name" value="SIS"/>
    <property type="match status" value="1"/>
</dbReference>
<dbReference type="InterPro" id="IPR036388">
    <property type="entry name" value="WH-like_DNA-bd_sf"/>
</dbReference>
<evidence type="ECO:0000256" key="2">
    <source>
        <dbReference type="ARBA" id="ARBA00023125"/>
    </source>
</evidence>
<comment type="caution">
    <text evidence="6">The sequence shown here is derived from an EMBL/GenBank/DDBJ whole genome shotgun (WGS) entry which is preliminary data.</text>
</comment>
<keyword evidence="7" id="KW-1185">Reference proteome</keyword>
<dbReference type="PROSITE" id="PS51464">
    <property type="entry name" value="SIS"/>
    <property type="match status" value="1"/>
</dbReference>
<keyword evidence="1" id="KW-0805">Transcription regulation</keyword>
<evidence type="ECO:0000259" key="4">
    <source>
        <dbReference type="PROSITE" id="PS51071"/>
    </source>
</evidence>
<dbReference type="AlphaFoldDB" id="A0AAE3AW79"/>
<dbReference type="EMBL" id="JAJEQF010000023">
    <property type="protein sequence ID" value="MCC2167950.1"/>
    <property type="molecule type" value="Genomic_DNA"/>
</dbReference>
<dbReference type="GO" id="GO:1901135">
    <property type="term" value="P:carbohydrate derivative metabolic process"/>
    <property type="evidence" value="ECO:0007669"/>
    <property type="project" value="InterPro"/>
</dbReference>
<dbReference type="InterPro" id="IPR047640">
    <property type="entry name" value="RpiR-like"/>
</dbReference>
<evidence type="ECO:0000259" key="5">
    <source>
        <dbReference type="PROSITE" id="PS51464"/>
    </source>
</evidence>
<sequence length="284" mass="32696">MKNVLIRIQEYKGTASETEKGIIAWITEHPQEASECSIQGLAQETFSSPATLIRFCHKMGFKGFKEFQKSLLYELAIRKETDRKRFEDIKEEDSLEEIVDKVTYKTISSLENTRKLIDMQVLEKCVNLLIESNAVYLYGLGSSLLVARDAYLKWLRINKECFICDDVHAQYLQAMNMKKGSVAMIISYSGMTQEMITCAEIIRDKGLPIILISRLDDSPLTRLADYNLCVASTEVLIRHGAMSSRISQLNMIDILYTAYIRHNFEENMQQLKRTHIRKQESPES</sequence>
<keyword evidence="3" id="KW-0804">Transcription</keyword>
<dbReference type="InterPro" id="IPR035472">
    <property type="entry name" value="RpiR-like_SIS"/>
</dbReference>
<dbReference type="PANTHER" id="PTHR30514:SF1">
    <property type="entry name" value="HTH-TYPE TRANSCRIPTIONAL REGULATOR HEXR-RELATED"/>
    <property type="match status" value="1"/>
</dbReference>
<proteinExistence type="predicted"/>
<feature type="domain" description="SIS" evidence="5">
    <location>
        <begin position="125"/>
        <end position="265"/>
    </location>
</feature>
<dbReference type="InterPro" id="IPR046348">
    <property type="entry name" value="SIS_dom_sf"/>
</dbReference>
<accession>A0AAE3AW79</accession>
<gene>
    <name evidence="6" type="ORF">LKD45_09635</name>
</gene>
<evidence type="ECO:0000313" key="6">
    <source>
        <dbReference type="EMBL" id="MCC2167950.1"/>
    </source>
</evidence>
<keyword evidence="2" id="KW-0238">DNA-binding</keyword>
<organism evidence="6 7">
    <name type="scientific">Gallintestinimicrobium propionicum</name>
    <dbReference type="NCBI Taxonomy" id="2981770"/>
    <lineage>
        <taxon>Bacteria</taxon>
        <taxon>Bacillati</taxon>
        <taxon>Bacillota</taxon>
        <taxon>Clostridia</taxon>
        <taxon>Lachnospirales</taxon>
        <taxon>Lachnospiraceae</taxon>
        <taxon>Gallintestinimicrobium</taxon>
    </lineage>
</organism>
<dbReference type="GO" id="GO:0097367">
    <property type="term" value="F:carbohydrate derivative binding"/>
    <property type="evidence" value="ECO:0007669"/>
    <property type="project" value="InterPro"/>
</dbReference>
<dbReference type="RefSeq" id="WP_308728400.1">
    <property type="nucleotide sequence ID" value="NZ_JAJEQF010000023.1"/>
</dbReference>
<dbReference type="GO" id="GO:0003677">
    <property type="term" value="F:DNA binding"/>
    <property type="evidence" value="ECO:0007669"/>
    <property type="project" value="UniProtKB-KW"/>
</dbReference>
<protein>
    <submittedName>
        <fullName evidence="6">MurR/RpiR family transcriptional regulator</fullName>
    </submittedName>
</protein>
<evidence type="ECO:0000256" key="1">
    <source>
        <dbReference type="ARBA" id="ARBA00023015"/>
    </source>
</evidence>
<dbReference type="SUPFAM" id="SSF46689">
    <property type="entry name" value="Homeodomain-like"/>
    <property type="match status" value="1"/>
</dbReference>
<dbReference type="Gene3D" id="1.10.10.10">
    <property type="entry name" value="Winged helix-like DNA-binding domain superfamily/Winged helix DNA-binding domain"/>
    <property type="match status" value="1"/>
</dbReference>
<dbReference type="Proteomes" id="UP001199355">
    <property type="component" value="Unassembled WGS sequence"/>
</dbReference>
<dbReference type="PROSITE" id="PS51071">
    <property type="entry name" value="HTH_RPIR"/>
    <property type="match status" value="1"/>
</dbReference>
<dbReference type="InterPro" id="IPR009057">
    <property type="entry name" value="Homeodomain-like_sf"/>
</dbReference>
<dbReference type="InterPro" id="IPR001347">
    <property type="entry name" value="SIS_dom"/>
</dbReference>
<dbReference type="Pfam" id="PF01418">
    <property type="entry name" value="HTH_6"/>
    <property type="match status" value="1"/>
</dbReference>
<dbReference type="SUPFAM" id="SSF53697">
    <property type="entry name" value="SIS domain"/>
    <property type="match status" value="1"/>
</dbReference>